<evidence type="ECO:0000256" key="1">
    <source>
        <dbReference type="ARBA" id="ARBA00004990"/>
    </source>
</evidence>
<dbReference type="HAMAP" id="MF_00158">
    <property type="entry name" value="PanC"/>
    <property type="match status" value="1"/>
</dbReference>
<dbReference type="GO" id="GO:0004592">
    <property type="term" value="F:pantoate-beta-alanine ligase activity"/>
    <property type="evidence" value="ECO:0007669"/>
    <property type="project" value="UniProtKB-UniRule"/>
</dbReference>
<dbReference type="PANTHER" id="PTHR21299">
    <property type="entry name" value="CYTIDYLATE KINASE/PANTOATE-BETA-ALANINE LIGASE"/>
    <property type="match status" value="1"/>
</dbReference>
<dbReference type="EC" id="6.3.2.1" evidence="8"/>
<dbReference type="Proteomes" id="UP000317648">
    <property type="component" value="Chromosome"/>
</dbReference>
<name>A0A518DZF8_9BACT</name>
<evidence type="ECO:0000256" key="6">
    <source>
        <dbReference type="ARBA" id="ARBA00022840"/>
    </source>
</evidence>
<keyword evidence="3 8" id="KW-0436">Ligase</keyword>
<evidence type="ECO:0000256" key="3">
    <source>
        <dbReference type="ARBA" id="ARBA00022598"/>
    </source>
</evidence>
<feature type="binding site" evidence="8">
    <location>
        <position position="71"/>
    </location>
    <ligand>
        <name>beta-alanine</name>
        <dbReference type="ChEBI" id="CHEBI:57966"/>
    </ligand>
</feature>
<feature type="binding site" evidence="8">
    <location>
        <begin position="194"/>
        <end position="197"/>
    </location>
    <ligand>
        <name>ATP</name>
        <dbReference type="ChEBI" id="CHEBI:30616"/>
    </ligand>
</feature>
<organism evidence="9 10">
    <name type="scientific">Lignipirellula cremea</name>
    <dbReference type="NCBI Taxonomy" id="2528010"/>
    <lineage>
        <taxon>Bacteria</taxon>
        <taxon>Pseudomonadati</taxon>
        <taxon>Planctomycetota</taxon>
        <taxon>Planctomycetia</taxon>
        <taxon>Pirellulales</taxon>
        <taxon>Pirellulaceae</taxon>
        <taxon>Lignipirellula</taxon>
    </lineage>
</organism>
<dbReference type="Gene3D" id="3.30.1300.10">
    <property type="entry name" value="Pantoate-beta-alanine ligase, C-terminal domain"/>
    <property type="match status" value="1"/>
</dbReference>
<keyword evidence="5 8" id="KW-0547">Nucleotide-binding</keyword>
<dbReference type="KEGG" id="lcre:Pla8534_50750"/>
<dbReference type="InterPro" id="IPR042176">
    <property type="entry name" value="Pantoate_ligase_C"/>
</dbReference>
<comment type="similarity">
    <text evidence="2 8">Belongs to the pantothenate synthetase family.</text>
</comment>
<feature type="binding site" evidence="8">
    <location>
        <position position="186"/>
    </location>
    <ligand>
        <name>ATP</name>
        <dbReference type="ChEBI" id="CHEBI:30616"/>
    </ligand>
</feature>
<feature type="binding site" evidence="8">
    <location>
        <position position="71"/>
    </location>
    <ligand>
        <name>(R)-pantoate</name>
        <dbReference type="ChEBI" id="CHEBI:15980"/>
    </ligand>
</feature>
<keyword evidence="6 8" id="KW-0067">ATP-binding</keyword>
<feature type="binding site" evidence="8">
    <location>
        <begin position="40"/>
        <end position="47"/>
    </location>
    <ligand>
        <name>ATP</name>
        <dbReference type="ChEBI" id="CHEBI:30616"/>
    </ligand>
</feature>
<dbReference type="NCBIfam" id="TIGR00018">
    <property type="entry name" value="panC"/>
    <property type="match status" value="1"/>
</dbReference>
<evidence type="ECO:0000313" key="10">
    <source>
        <dbReference type="Proteomes" id="UP000317648"/>
    </source>
</evidence>
<comment type="catalytic activity">
    <reaction evidence="7 8">
        <text>(R)-pantoate + beta-alanine + ATP = (R)-pantothenate + AMP + diphosphate + H(+)</text>
        <dbReference type="Rhea" id="RHEA:10912"/>
        <dbReference type="ChEBI" id="CHEBI:15378"/>
        <dbReference type="ChEBI" id="CHEBI:15980"/>
        <dbReference type="ChEBI" id="CHEBI:29032"/>
        <dbReference type="ChEBI" id="CHEBI:30616"/>
        <dbReference type="ChEBI" id="CHEBI:33019"/>
        <dbReference type="ChEBI" id="CHEBI:57966"/>
        <dbReference type="ChEBI" id="CHEBI:456215"/>
        <dbReference type="EC" id="6.3.2.1"/>
    </reaction>
</comment>
<comment type="miscellaneous">
    <text evidence="8">The reaction proceeds by a bi uni uni bi ping pong mechanism.</text>
</comment>
<dbReference type="InterPro" id="IPR003721">
    <property type="entry name" value="Pantoate_ligase"/>
</dbReference>
<dbReference type="OrthoDB" id="9773087at2"/>
<gene>
    <name evidence="8 9" type="primary">panC</name>
    <name evidence="9" type="ORF">Pla8534_50750</name>
</gene>
<dbReference type="PANTHER" id="PTHR21299:SF1">
    <property type="entry name" value="PANTOATE--BETA-ALANINE LIGASE"/>
    <property type="match status" value="1"/>
</dbReference>
<dbReference type="Gene3D" id="3.40.50.620">
    <property type="entry name" value="HUPs"/>
    <property type="match status" value="1"/>
</dbReference>
<dbReference type="EMBL" id="CP036433">
    <property type="protein sequence ID" value="QDU97230.1"/>
    <property type="molecule type" value="Genomic_DNA"/>
</dbReference>
<dbReference type="GO" id="GO:0005829">
    <property type="term" value="C:cytosol"/>
    <property type="evidence" value="ECO:0007669"/>
    <property type="project" value="TreeGrafter"/>
</dbReference>
<evidence type="ECO:0000256" key="7">
    <source>
        <dbReference type="ARBA" id="ARBA00048258"/>
    </source>
</evidence>
<dbReference type="UniPathway" id="UPA00028">
    <property type="reaction ID" value="UER00005"/>
</dbReference>
<evidence type="ECO:0000256" key="2">
    <source>
        <dbReference type="ARBA" id="ARBA00009256"/>
    </source>
</evidence>
<dbReference type="GO" id="GO:0005524">
    <property type="term" value="F:ATP binding"/>
    <property type="evidence" value="ECO:0007669"/>
    <property type="project" value="UniProtKB-KW"/>
</dbReference>
<feature type="binding site" evidence="8">
    <location>
        <begin position="157"/>
        <end position="160"/>
    </location>
    <ligand>
        <name>ATP</name>
        <dbReference type="ChEBI" id="CHEBI:30616"/>
    </ligand>
</feature>
<comment type="function">
    <text evidence="8">Catalyzes the condensation of pantoate with beta-alanine in an ATP-dependent reaction via a pantoyl-adenylate intermediate.</text>
</comment>
<evidence type="ECO:0000256" key="4">
    <source>
        <dbReference type="ARBA" id="ARBA00022655"/>
    </source>
</evidence>
<comment type="subunit">
    <text evidence="8">Homodimer.</text>
</comment>
<evidence type="ECO:0000256" key="8">
    <source>
        <dbReference type="HAMAP-Rule" id="MF_00158"/>
    </source>
</evidence>
<evidence type="ECO:0000313" key="9">
    <source>
        <dbReference type="EMBL" id="QDU97230.1"/>
    </source>
</evidence>
<feature type="binding site" evidence="8">
    <location>
        <position position="163"/>
    </location>
    <ligand>
        <name>(R)-pantoate</name>
        <dbReference type="ChEBI" id="CHEBI:15980"/>
    </ligand>
</feature>
<keyword evidence="10" id="KW-1185">Reference proteome</keyword>
<dbReference type="InterPro" id="IPR014729">
    <property type="entry name" value="Rossmann-like_a/b/a_fold"/>
</dbReference>
<dbReference type="Pfam" id="PF02569">
    <property type="entry name" value="Pantoate_ligase"/>
    <property type="match status" value="1"/>
</dbReference>
<dbReference type="AlphaFoldDB" id="A0A518DZF8"/>
<reference evidence="9 10" key="1">
    <citation type="submission" date="2019-02" db="EMBL/GenBank/DDBJ databases">
        <title>Deep-cultivation of Planctomycetes and their phenomic and genomic characterization uncovers novel biology.</title>
        <authorList>
            <person name="Wiegand S."/>
            <person name="Jogler M."/>
            <person name="Boedeker C."/>
            <person name="Pinto D."/>
            <person name="Vollmers J."/>
            <person name="Rivas-Marin E."/>
            <person name="Kohn T."/>
            <person name="Peeters S.H."/>
            <person name="Heuer A."/>
            <person name="Rast P."/>
            <person name="Oberbeckmann S."/>
            <person name="Bunk B."/>
            <person name="Jeske O."/>
            <person name="Meyerdierks A."/>
            <person name="Storesund J.E."/>
            <person name="Kallscheuer N."/>
            <person name="Luecker S."/>
            <person name="Lage O.M."/>
            <person name="Pohl T."/>
            <person name="Merkel B.J."/>
            <person name="Hornburger P."/>
            <person name="Mueller R.-W."/>
            <person name="Bruemmer F."/>
            <person name="Labrenz M."/>
            <person name="Spormann A.M."/>
            <person name="Op den Camp H."/>
            <person name="Overmann J."/>
            <person name="Amann R."/>
            <person name="Jetten M.S.M."/>
            <person name="Mascher T."/>
            <person name="Medema M.H."/>
            <person name="Devos D.P."/>
            <person name="Kaster A.-K."/>
            <person name="Ovreas L."/>
            <person name="Rohde M."/>
            <person name="Galperin M.Y."/>
            <person name="Jogler C."/>
        </authorList>
    </citation>
    <scope>NUCLEOTIDE SEQUENCE [LARGE SCALE GENOMIC DNA]</scope>
    <source>
        <strain evidence="9 10">Pla85_3_4</strain>
    </source>
</reference>
<dbReference type="CDD" id="cd00560">
    <property type="entry name" value="PanC"/>
    <property type="match status" value="1"/>
</dbReference>
<keyword evidence="8" id="KW-0963">Cytoplasm</keyword>
<comment type="pathway">
    <text evidence="1 8">Cofactor biosynthesis; (R)-pantothenate biosynthesis; (R)-pantothenate from (R)-pantoate and beta-alanine: step 1/1.</text>
</comment>
<comment type="subcellular location">
    <subcellularLocation>
        <location evidence="8">Cytoplasm</location>
    </subcellularLocation>
</comment>
<sequence>MDESSPAPRKPLLLHRCEQIQLHSHRARLAGKTVGLVATMGALHEGHLSLVEASQHECEVTIVSIFVNPTQFAAHEDLNKYPRTLDSDLEKLSPYQVDAVFAPSAEEMYPPGFSTYIQPPACANRWEGEFRPDHFRGVCTVVLKLFNVTQADVAYFGQKDYQQALVLRRMTEDLNVPVRIQVCPIIRDADGLALSSRNAFLSPEERTQALALSRSLEQAELRVSQGEQDPAVILQLMQTTLQTAGIDQIDYLTLANPETLEPATDLHQPVVAAIACRIGNTRLIDNRLLGQPAAEPPASE</sequence>
<keyword evidence="4 8" id="KW-0566">Pantothenate biosynthesis</keyword>
<dbReference type="SUPFAM" id="SSF52374">
    <property type="entry name" value="Nucleotidylyl transferase"/>
    <property type="match status" value="1"/>
</dbReference>
<protein>
    <recommendedName>
        <fullName evidence="8">Pantothenate synthetase</fullName>
        <shortName evidence="8">PS</shortName>
        <ecNumber evidence="8">6.3.2.1</ecNumber>
    </recommendedName>
    <alternativeName>
        <fullName evidence="8">Pantoate--beta-alanine ligase</fullName>
    </alternativeName>
    <alternativeName>
        <fullName evidence="8">Pantoate-activating enzyme</fullName>
    </alternativeName>
</protein>
<feature type="active site" description="Proton donor" evidence="8">
    <location>
        <position position="47"/>
    </location>
</feature>
<dbReference type="RefSeq" id="WP_145056016.1">
    <property type="nucleotide sequence ID" value="NZ_CP036433.1"/>
</dbReference>
<dbReference type="FunFam" id="3.40.50.620:FF:000013">
    <property type="entry name" value="Pantothenate synthetase"/>
    <property type="match status" value="1"/>
</dbReference>
<dbReference type="GO" id="GO:0015940">
    <property type="term" value="P:pantothenate biosynthetic process"/>
    <property type="evidence" value="ECO:0007669"/>
    <property type="project" value="UniProtKB-UniRule"/>
</dbReference>
<accession>A0A518DZF8</accession>
<dbReference type="FunFam" id="3.30.1300.10:FF:000001">
    <property type="entry name" value="Pantothenate synthetase"/>
    <property type="match status" value="1"/>
</dbReference>
<evidence type="ECO:0000256" key="5">
    <source>
        <dbReference type="ARBA" id="ARBA00022741"/>
    </source>
</evidence>
<proteinExistence type="inferred from homology"/>